<dbReference type="SMART" id="SM00448">
    <property type="entry name" value="REC"/>
    <property type="match status" value="1"/>
</dbReference>
<dbReference type="Gene3D" id="1.10.10.10">
    <property type="entry name" value="Winged helix-like DNA-binding domain superfamily/Winged helix DNA-binding domain"/>
    <property type="match status" value="1"/>
</dbReference>
<keyword evidence="9" id="KW-1185">Reference proteome</keyword>
<evidence type="ECO:0000259" key="6">
    <source>
        <dbReference type="PROSITE" id="PS50110"/>
    </source>
</evidence>
<dbReference type="GO" id="GO:0000156">
    <property type="term" value="F:phosphorelay response regulator activity"/>
    <property type="evidence" value="ECO:0007669"/>
    <property type="project" value="TreeGrafter"/>
</dbReference>
<evidence type="ECO:0000256" key="3">
    <source>
        <dbReference type="ARBA" id="ARBA00023163"/>
    </source>
</evidence>
<evidence type="ECO:0000256" key="1">
    <source>
        <dbReference type="ARBA" id="ARBA00023015"/>
    </source>
</evidence>
<dbReference type="GO" id="GO:0006355">
    <property type="term" value="P:regulation of DNA-templated transcription"/>
    <property type="evidence" value="ECO:0007669"/>
    <property type="project" value="InterPro"/>
</dbReference>
<dbReference type="PANTHER" id="PTHR48111">
    <property type="entry name" value="REGULATOR OF RPOS"/>
    <property type="match status" value="1"/>
</dbReference>
<feature type="DNA-binding region" description="OmpR/PhoB-type" evidence="5">
    <location>
        <begin position="124"/>
        <end position="219"/>
    </location>
</feature>
<evidence type="ECO:0000313" key="8">
    <source>
        <dbReference type="EMBL" id="KDE41215.1"/>
    </source>
</evidence>
<reference evidence="8 9" key="1">
    <citation type="journal article" date="2005" name="Int. J. Syst. Evol. Microbiol.">
        <title>Nitrincola lacisaponensis gen. nov., sp. nov., a novel alkaliphilic bacterium isolated from an alkaline, saline lake.</title>
        <authorList>
            <person name="Dimitriu P.A."/>
            <person name="Shukla S.K."/>
            <person name="Conradt J."/>
            <person name="Marquez M.C."/>
            <person name="Ventosa A."/>
            <person name="Maglia A."/>
            <person name="Peyton B.M."/>
            <person name="Pinkart H.C."/>
            <person name="Mormile M.R."/>
        </authorList>
    </citation>
    <scope>NUCLEOTIDE SEQUENCE [LARGE SCALE GENOMIC DNA]</scope>
    <source>
        <strain evidence="8 9">4CA</strain>
    </source>
</reference>
<dbReference type="CDD" id="cd00383">
    <property type="entry name" value="trans_reg_C"/>
    <property type="match status" value="1"/>
</dbReference>
<comment type="caution">
    <text evidence="8">The sequence shown here is derived from an EMBL/GenBank/DDBJ whole genome shotgun (WGS) entry which is preliminary data.</text>
</comment>
<keyword evidence="3" id="KW-0804">Transcription</keyword>
<evidence type="ECO:0000259" key="7">
    <source>
        <dbReference type="PROSITE" id="PS51755"/>
    </source>
</evidence>
<dbReference type="RefSeq" id="WP_036543000.1">
    <property type="nucleotide sequence ID" value="NZ_JBKBNO010000006.1"/>
</dbReference>
<evidence type="ECO:0000313" key="9">
    <source>
        <dbReference type="Proteomes" id="UP000027318"/>
    </source>
</evidence>
<dbReference type="Pfam" id="PF00486">
    <property type="entry name" value="Trans_reg_C"/>
    <property type="match status" value="1"/>
</dbReference>
<dbReference type="InterPro" id="IPR001867">
    <property type="entry name" value="OmpR/PhoB-type_DNA-bd"/>
</dbReference>
<dbReference type="InterPro" id="IPR001789">
    <property type="entry name" value="Sig_transdc_resp-reg_receiver"/>
</dbReference>
<dbReference type="PANTHER" id="PTHR48111:SF67">
    <property type="entry name" value="TRANSCRIPTIONAL REGULATORY PROTEIN TCTD"/>
    <property type="match status" value="1"/>
</dbReference>
<dbReference type="InterPro" id="IPR011006">
    <property type="entry name" value="CheY-like_superfamily"/>
</dbReference>
<dbReference type="InterPro" id="IPR039420">
    <property type="entry name" value="WalR-like"/>
</dbReference>
<proteinExistence type="predicted"/>
<dbReference type="Pfam" id="PF00072">
    <property type="entry name" value="Response_reg"/>
    <property type="match status" value="1"/>
</dbReference>
<feature type="modified residue" description="4-aspartylphosphate" evidence="4">
    <location>
        <position position="51"/>
    </location>
</feature>
<name>A0A063Y7W0_9GAMM</name>
<feature type="domain" description="Response regulatory" evidence="6">
    <location>
        <begin position="2"/>
        <end position="116"/>
    </location>
</feature>
<dbReference type="Proteomes" id="UP000027318">
    <property type="component" value="Unassembled WGS sequence"/>
</dbReference>
<keyword evidence="4" id="KW-0597">Phosphoprotein</keyword>
<evidence type="ECO:0000256" key="4">
    <source>
        <dbReference type="PROSITE-ProRule" id="PRU00169"/>
    </source>
</evidence>
<dbReference type="CDD" id="cd17624">
    <property type="entry name" value="REC_OmpR_PmrA-like"/>
    <property type="match status" value="1"/>
</dbReference>
<keyword evidence="2 5" id="KW-0238">DNA-binding</keyword>
<feature type="domain" description="OmpR/PhoB-type" evidence="7">
    <location>
        <begin position="124"/>
        <end position="219"/>
    </location>
</feature>
<dbReference type="PROSITE" id="PS50110">
    <property type="entry name" value="RESPONSE_REGULATORY"/>
    <property type="match status" value="1"/>
</dbReference>
<dbReference type="Gene3D" id="6.10.250.690">
    <property type="match status" value="1"/>
</dbReference>
<sequence length="221" mass="24820">MKILILEDNAILAQGLRSVIEEAGYSVDLLMDGSQAIAWLQTGQYDLLMLDLGLPGMDGIEILRYLRRRNNPIPVIIITARDRLDQRISGLEEGADDYLCKPFSLEEVVARVRAVIRRSRSFSDNRLKNGDLELCLASRTLTLKGEEVVLHRRELAVLEYFLLNRGRLLSKDQVADSIASFEQDISAGAIETYVSRIRKKLGNAAAIRTVRGLGYLMDNLD</sequence>
<organism evidence="8 9">
    <name type="scientific">Nitrincola lacisaponensis</name>
    <dbReference type="NCBI Taxonomy" id="267850"/>
    <lineage>
        <taxon>Bacteria</taxon>
        <taxon>Pseudomonadati</taxon>
        <taxon>Pseudomonadota</taxon>
        <taxon>Gammaproteobacteria</taxon>
        <taxon>Oceanospirillales</taxon>
        <taxon>Oceanospirillaceae</taxon>
        <taxon>Nitrincola</taxon>
    </lineage>
</organism>
<dbReference type="Gene3D" id="3.40.50.2300">
    <property type="match status" value="1"/>
</dbReference>
<evidence type="ECO:0000256" key="5">
    <source>
        <dbReference type="PROSITE-ProRule" id="PRU01091"/>
    </source>
</evidence>
<dbReference type="GO" id="GO:0000976">
    <property type="term" value="F:transcription cis-regulatory region binding"/>
    <property type="evidence" value="ECO:0007669"/>
    <property type="project" value="TreeGrafter"/>
</dbReference>
<accession>A0A063Y7W0</accession>
<dbReference type="SUPFAM" id="SSF52172">
    <property type="entry name" value="CheY-like"/>
    <property type="match status" value="1"/>
</dbReference>
<evidence type="ECO:0000256" key="2">
    <source>
        <dbReference type="ARBA" id="ARBA00023125"/>
    </source>
</evidence>
<dbReference type="AlphaFoldDB" id="A0A063Y7W0"/>
<keyword evidence="1" id="KW-0805">Transcription regulation</keyword>
<dbReference type="InterPro" id="IPR036388">
    <property type="entry name" value="WH-like_DNA-bd_sf"/>
</dbReference>
<dbReference type="PROSITE" id="PS51755">
    <property type="entry name" value="OMPR_PHOB"/>
    <property type="match status" value="1"/>
</dbReference>
<dbReference type="OrthoDB" id="9802426at2"/>
<dbReference type="SMART" id="SM00862">
    <property type="entry name" value="Trans_reg_C"/>
    <property type="match status" value="1"/>
</dbReference>
<protein>
    <submittedName>
        <fullName evidence="8">Response regulator receiver:Transcriptional regulatory protein, C-terminal</fullName>
    </submittedName>
</protein>
<gene>
    <name evidence="8" type="ORF">ADINL_0288</name>
</gene>
<dbReference type="EMBL" id="JMSZ01000007">
    <property type="protein sequence ID" value="KDE41215.1"/>
    <property type="molecule type" value="Genomic_DNA"/>
</dbReference>
<dbReference type="STRING" id="267850.ADINL_0288"/>
<dbReference type="GO" id="GO:0005829">
    <property type="term" value="C:cytosol"/>
    <property type="evidence" value="ECO:0007669"/>
    <property type="project" value="TreeGrafter"/>
</dbReference>
<dbReference type="GO" id="GO:0032993">
    <property type="term" value="C:protein-DNA complex"/>
    <property type="evidence" value="ECO:0007669"/>
    <property type="project" value="TreeGrafter"/>
</dbReference>